<evidence type="ECO:0000256" key="6">
    <source>
        <dbReference type="ARBA" id="ARBA00023125"/>
    </source>
</evidence>
<keyword evidence="3" id="KW-0378">Hydrolase</keyword>
<keyword evidence="6" id="KW-0238">DNA-binding</keyword>
<evidence type="ECO:0000256" key="8">
    <source>
        <dbReference type="ARBA" id="ARBA00049819"/>
    </source>
</evidence>
<evidence type="ECO:0000256" key="4">
    <source>
        <dbReference type="ARBA" id="ARBA00022806"/>
    </source>
</evidence>
<dbReference type="GO" id="GO:0003677">
    <property type="term" value="F:DNA binding"/>
    <property type="evidence" value="ECO:0007669"/>
    <property type="project" value="UniProtKB-KW"/>
</dbReference>
<dbReference type="InterPro" id="IPR011545">
    <property type="entry name" value="DEAD/DEAH_box_helicase_dom"/>
</dbReference>
<dbReference type="PROSITE" id="PS51194">
    <property type="entry name" value="HELICASE_CTER"/>
    <property type="match status" value="1"/>
</dbReference>
<dbReference type="SUPFAM" id="SSF50249">
    <property type="entry name" value="Nucleic acid-binding proteins"/>
    <property type="match status" value="1"/>
</dbReference>
<feature type="domain" description="Helicase C-terminal" evidence="10">
    <location>
        <begin position="513"/>
        <end position="678"/>
    </location>
</feature>
<dbReference type="SMART" id="SM00490">
    <property type="entry name" value="HELICc"/>
    <property type="match status" value="1"/>
</dbReference>
<dbReference type="GO" id="GO:0016787">
    <property type="term" value="F:hydrolase activity"/>
    <property type="evidence" value="ECO:0007669"/>
    <property type="project" value="UniProtKB-KW"/>
</dbReference>
<keyword evidence="7" id="KW-0234">DNA repair</keyword>
<dbReference type="Pfam" id="PF17191">
    <property type="entry name" value="RecG_wedge"/>
    <property type="match status" value="1"/>
</dbReference>
<evidence type="ECO:0000256" key="1">
    <source>
        <dbReference type="ARBA" id="ARBA00022741"/>
    </source>
</evidence>
<protein>
    <recommendedName>
        <fullName evidence="8">Probable DNA 3'-5' helicase RecG</fullName>
    </recommendedName>
</protein>
<keyword evidence="1" id="KW-0547">Nucleotide-binding</keyword>
<gene>
    <name evidence="11" type="ORF">COZ82_03260</name>
</gene>
<evidence type="ECO:0000259" key="9">
    <source>
        <dbReference type="PROSITE" id="PS51192"/>
    </source>
</evidence>
<dbReference type="PANTHER" id="PTHR47964">
    <property type="entry name" value="ATP-DEPENDENT DNA HELICASE HOMOLOG RECG, CHLOROPLASTIC"/>
    <property type="match status" value="1"/>
</dbReference>
<evidence type="ECO:0000313" key="11">
    <source>
        <dbReference type="EMBL" id="PIW96760.1"/>
    </source>
</evidence>
<organism evidence="11 12">
    <name type="scientific">Candidatus Kaiserbacteria bacterium CG_4_8_14_3_um_filter_38_9</name>
    <dbReference type="NCBI Taxonomy" id="1974599"/>
    <lineage>
        <taxon>Bacteria</taxon>
        <taxon>Candidatus Kaiseribacteriota</taxon>
    </lineage>
</organism>
<dbReference type="GO" id="GO:0003678">
    <property type="term" value="F:DNA helicase activity"/>
    <property type="evidence" value="ECO:0007669"/>
    <property type="project" value="TreeGrafter"/>
</dbReference>
<feature type="domain" description="Helicase ATP-binding" evidence="9">
    <location>
        <begin position="287"/>
        <end position="494"/>
    </location>
</feature>
<dbReference type="GO" id="GO:0005524">
    <property type="term" value="F:ATP binding"/>
    <property type="evidence" value="ECO:0007669"/>
    <property type="project" value="UniProtKB-KW"/>
</dbReference>
<evidence type="ECO:0000256" key="3">
    <source>
        <dbReference type="ARBA" id="ARBA00022801"/>
    </source>
</evidence>
<keyword evidence="4" id="KW-0347">Helicase</keyword>
<dbReference type="InterPro" id="IPR012340">
    <property type="entry name" value="NA-bd_OB-fold"/>
</dbReference>
<dbReference type="SUPFAM" id="SSF52540">
    <property type="entry name" value="P-loop containing nucleoside triphosphate hydrolases"/>
    <property type="match status" value="2"/>
</dbReference>
<sequence length="745" mass="83784">MHPYDLLASHFKIDTLHQKALKKLNISTISDLLYHLPARYADVSDIQSVSGLQKDQEAIVYGQLSGLKTRKAWKSRRPIAEGFIEDGSAKIKIMWFNQPYLAKMYSDGMYVKLVGKVTGSEGKLYIANPEVEKLDALPIDRHDSIFKGSDANLDETIYPVYRETKGVTSKWFYHTVLKCFEQGVMNNLIDPIPSEILTRYNLPELKTALVWIHSPKKPKHAESARKRFAFEEIFYIQTQRAIERAAVSAASTYQVNTDEKHLQQFTNRFPFSLTDAQNNAITTILKDFAGNHAMSRLLEGDVGSGKTAVAATTAYAVATSRPPEGRKSSRQGLVQVRGLASNFGKVTDLEFGNLQVAYMAPTEILAKQHFESFIEYFAHLPIQIGLITGSGCYKYPSKSDPTKPTKISRSQLLKWVKNGEIPILIGTHALMYKSVEFKHLAFVIIDEQHRFGTNQRKALAKKDARLPHLLSMTATPIPRTLALTVYGDLDITLLDQMPAGRKPVITKIIGPGQSAPMYEHVRGELQTGRQTYVICPRIEEPDPEKETVLNLKSVKAEAMRLKKDVFPKYRFDILHSKMTPDEKDKVMARFSKHETDILVATSVVEVGVNVPNATNIIIEGAERFGLSQLHQLRGRVIRGIHQAYCFAVTDSKSDKTRDRLKALMTAKNGFELAEYDLTFRGSGELYGQKQSGLTDLGMDALKNLKLVEAARTEAQNLVAKHQDLTHDFPLIYERVKKMGEALHME</sequence>
<proteinExistence type="predicted"/>
<dbReference type="PROSITE" id="PS51192">
    <property type="entry name" value="HELICASE_ATP_BIND_1"/>
    <property type="match status" value="1"/>
</dbReference>
<dbReference type="InterPro" id="IPR045562">
    <property type="entry name" value="RecG_dom3_C"/>
</dbReference>
<evidence type="ECO:0000313" key="12">
    <source>
        <dbReference type="Proteomes" id="UP000230837"/>
    </source>
</evidence>
<dbReference type="InterPro" id="IPR001650">
    <property type="entry name" value="Helicase_C-like"/>
</dbReference>
<dbReference type="EMBL" id="PFHR01000173">
    <property type="protein sequence ID" value="PIW96760.1"/>
    <property type="molecule type" value="Genomic_DNA"/>
</dbReference>
<keyword evidence="2" id="KW-0227">DNA damage</keyword>
<dbReference type="GO" id="GO:0006281">
    <property type="term" value="P:DNA repair"/>
    <property type="evidence" value="ECO:0007669"/>
    <property type="project" value="UniProtKB-KW"/>
</dbReference>
<evidence type="ECO:0000256" key="5">
    <source>
        <dbReference type="ARBA" id="ARBA00022840"/>
    </source>
</evidence>
<name>A0A2M7IN79_9BACT</name>
<dbReference type="Gene3D" id="3.40.50.300">
    <property type="entry name" value="P-loop containing nucleotide triphosphate hydrolases"/>
    <property type="match status" value="2"/>
</dbReference>
<dbReference type="PANTHER" id="PTHR47964:SF1">
    <property type="entry name" value="ATP-DEPENDENT DNA HELICASE HOMOLOG RECG, CHLOROPLASTIC"/>
    <property type="match status" value="1"/>
</dbReference>
<dbReference type="AlphaFoldDB" id="A0A2M7IN79"/>
<dbReference type="Gene3D" id="2.40.50.140">
    <property type="entry name" value="Nucleic acid-binding proteins"/>
    <property type="match status" value="1"/>
</dbReference>
<evidence type="ECO:0000256" key="7">
    <source>
        <dbReference type="ARBA" id="ARBA00023204"/>
    </source>
</evidence>
<dbReference type="CDD" id="cd04488">
    <property type="entry name" value="RecG_wedge_OBF"/>
    <property type="match status" value="1"/>
</dbReference>
<dbReference type="InterPro" id="IPR047112">
    <property type="entry name" value="RecG/Mfd"/>
</dbReference>
<dbReference type="Proteomes" id="UP000230837">
    <property type="component" value="Unassembled WGS sequence"/>
</dbReference>
<comment type="caution">
    <text evidence="11">The sequence shown here is derived from an EMBL/GenBank/DDBJ whole genome shotgun (WGS) entry which is preliminary data.</text>
</comment>
<dbReference type="Pfam" id="PF19833">
    <property type="entry name" value="RecG_dom3_C"/>
    <property type="match status" value="1"/>
</dbReference>
<evidence type="ECO:0000256" key="2">
    <source>
        <dbReference type="ARBA" id="ARBA00022763"/>
    </source>
</evidence>
<dbReference type="InterPro" id="IPR014001">
    <property type="entry name" value="Helicase_ATP-bd"/>
</dbReference>
<reference evidence="12" key="1">
    <citation type="submission" date="2017-09" db="EMBL/GenBank/DDBJ databases">
        <title>Depth-based differentiation of microbial function through sediment-hosted aquifers and enrichment of novel symbionts in the deep terrestrial subsurface.</title>
        <authorList>
            <person name="Probst A.J."/>
            <person name="Ladd B."/>
            <person name="Jarett J.K."/>
            <person name="Geller-Mcgrath D.E."/>
            <person name="Sieber C.M.K."/>
            <person name="Emerson J.B."/>
            <person name="Anantharaman K."/>
            <person name="Thomas B.C."/>
            <person name="Malmstrom R."/>
            <person name="Stieglmeier M."/>
            <person name="Klingl A."/>
            <person name="Woyke T."/>
            <person name="Ryan C.M."/>
            <person name="Banfield J.F."/>
        </authorList>
    </citation>
    <scope>NUCLEOTIDE SEQUENCE [LARGE SCALE GENOMIC DNA]</scope>
</reference>
<dbReference type="Pfam" id="PF00271">
    <property type="entry name" value="Helicase_C"/>
    <property type="match status" value="1"/>
</dbReference>
<accession>A0A2M7IN79</accession>
<evidence type="ECO:0000259" key="10">
    <source>
        <dbReference type="PROSITE" id="PS51194"/>
    </source>
</evidence>
<keyword evidence="5" id="KW-0067">ATP-binding</keyword>
<dbReference type="Pfam" id="PF00270">
    <property type="entry name" value="DEAD"/>
    <property type="match status" value="1"/>
</dbReference>
<dbReference type="SMART" id="SM00487">
    <property type="entry name" value="DEXDc"/>
    <property type="match status" value="1"/>
</dbReference>
<dbReference type="InterPro" id="IPR027417">
    <property type="entry name" value="P-loop_NTPase"/>
</dbReference>
<dbReference type="InterPro" id="IPR033454">
    <property type="entry name" value="RecG_wedge"/>
</dbReference>